<feature type="coiled-coil region" evidence="1">
    <location>
        <begin position="672"/>
        <end position="699"/>
    </location>
</feature>
<feature type="region of interest" description="Disordered" evidence="2">
    <location>
        <begin position="319"/>
        <end position="392"/>
    </location>
</feature>
<evidence type="ECO:0000256" key="1">
    <source>
        <dbReference type="SAM" id="Coils"/>
    </source>
</evidence>
<dbReference type="EnsemblMetazoa" id="XM_038195824.1">
    <property type="protein sequence ID" value="XP_038051752.1"/>
    <property type="gene ID" value="LOC119724668"/>
</dbReference>
<feature type="compositionally biased region" description="Basic and acidic residues" evidence="2">
    <location>
        <begin position="332"/>
        <end position="350"/>
    </location>
</feature>
<feature type="compositionally biased region" description="Polar residues" evidence="2">
    <location>
        <begin position="322"/>
        <end position="331"/>
    </location>
</feature>
<dbReference type="PANTHER" id="PTHR15742:SF5">
    <property type="entry name" value="GIRDIN"/>
    <property type="match status" value="1"/>
</dbReference>
<dbReference type="InterPro" id="IPR049885">
    <property type="entry name" value="MTCL1-3"/>
</dbReference>
<evidence type="ECO:0000256" key="2">
    <source>
        <dbReference type="SAM" id="MobiDB-lite"/>
    </source>
</evidence>
<feature type="coiled-coil region" evidence="1">
    <location>
        <begin position="607"/>
        <end position="648"/>
    </location>
</feature>
<name>A0A913ZIY0_PATMI</name>
<feature type="coiled-coil region" evidence="1">
    <location>
        <begin position="733"/>
        <end position="795"/>
    </location>
</feature>
<feature type="compositionally biased region" description="Low complexity" evidence="2">
    <location>
        <begin position="535"/>
        <end position="546"/>
    </location>
</feature>
<dbReference type="Proteomes" id="UP000887568">
    <property type="component" value="Unplaced"/>
</dbReference>
<proteinExistence type="predicted"/>
<organism evidence="3 4">
    <name type="scientific">Patiria miniata</name>
    <name type="common">Bat star</name>
    <name type="synonym">Asterina miniata</name>
    <dbReference type="NCBI Taxonomy" id="46514"/>
    <lineage>
        <taxon>Eukaryota</taxon>
        <taxon>Metazoa</taxon>
        <taxon>Echinodermata</taxon>
        <taxon>Eleutherozoa</taxon>
        <taxon>Asterozoa</taxon>
        <taxon>Asteroidea</taxon>
        <taxon>Valvatacea</taxon>
        <taxon>Valvatida</taxon>
        <taxon>Asterinidae</taxon>
        <taxon>Patiria</taxon>
    </lineage>
</organism>
<feature type="compositionally biased region" description="Low complexity" evidence="2">
    <location>
        <begin position="711"/>
        <end position="723"/>
    </location>
</feature>
<dbReference type="OrthoDB" id="10036174at2759"/>
<feature type="compositionally biased region" description="Basic and acidic residues" evidence="2">
    <location>
        <begin position="101"/>
        <end position="116"/>
    </location>
</feature>
<sequence length="820" mass="91470">MNRVSSNEWPSFRPHTTPPFLDPDANITDEADFSSGDKEVQLLGCGTGDGLLRIDDRGNYLRSSLLPQDKLCSTGITNTRGTSNGIISDHSVSCGISDRGGTGDHPRQITARHDWNARNGGQREGTSPEGGSLSDGWIGQHQTIPAAVSGINQEQSGYVNVSSSHLSSLIGRKQDTDIRELYDLISANTMATNSSRRYNSRSNNQMDYVYHPRQNGILAEEDEDEDYVDSDRDEDSLVHLHLRAQHEQEITAMFQPPAQCMDSSMYETYDDLSSLIGADLSGDNFVVSLSSEELNANNSSSASSCGILDLRDTKLNKRLAKSTESIPTNVDSEGRKRSASDSEPLQRSRSLESLNFLPGSSSSVAPSPDPAPSTRGEAVNNNNNASSENNACRSAARSACAKRRLITTDTSMRESDDITEEVTIEQRDAERTPIERSFAEEVRLCAFPVYIPPAVDRMYHQHQRVPSPLIEMDEDEEEDETGTTAQGGKAVDKGKHKEVTSGNEDKAAPPKPRRGEERSIPSEEETTNEMIKMVSSPSSSAASSPAENPATVKDTKEQILKESETNDKPRTGDVDTGSKMAATNVNVPQIVETLVEDDEDHEGERIVLQLQSRLNAVEQLAQDLSDQNAKLQEELTEMRLEVEESTDKYREGGEIEEYREMKMELDRAVRDCRVFQYRLRKAERKNEEFEQDRLQLEERLRATSAGIPAPSGLSSSRSSGDSSPADEPRLGEVAELQQELRTAKDVSIRLHQELEMIEEKRAKTEEECQILRRKLVDSENTRKEMKRELEKTRIEVRIILWHLTPLDDFFTDTVWLVIRK</sequence>
<feature type="region of interest" description="Disordered" evidence="2">
    <location>
        <begin position="468"/>
        <end position="584"/>
    </location>
</feature>
<keyword evidence="4" id="KW-1185">Reference proteome</keyword>
<keyword evidence="1" id="KW-0175">Coiled coil</keyword>
<dbReference type="GeneID" id="119724668"/>
<dbReference type="RefSeq" id="XP_038051752.1">
    <property type="nucleotide sequence ID" value="XM_038195824.1"/>
</dbReference>
<feature type="compositionally biased region" description="Basic and acidic residues" evidence="2">
    <location>
        <begin position="553"/>
        <end position="573"/>
    </location>
</feature>
<feature type="region of interest" description="Disordered" evidence="2">
    <location>
        <begin position="98"/>
        <end position="138"/>
    </location>
</feature>
<evidence type="ECO:0000313" key="4">
    <source>
        <dbReference type="Proteomes" id="UP000887568"/>
    </source>
</evidence>
<feature type="region of interest" description="Disordered" evidence="2">
    <location>
        <begin position="1"/>
        <end position="24"/>
    </location>
</feature>
<dbReference type="PANTHER" id="PTHR15742">
    <property type="entry name" value="GIRDIN"/>
    <property type="match status" value="1"/>
</dbReference>
<accession>A0A913ZIY0</accession>
<feature type="compositionally biased region" description="Basic and acidic residues" evidence="2">
    <location>
        <begin position="490"/>
        <end position="521"/>
    </location>
</feature>
<dbReference type="OMA" id="SENNACR"/>
<dbReference type="AlphaFoldDB" id="A0A913ZIY0"/>
<feature type="region of interest" description="Disordered" evidence="2">
    <location>
        <begin position="703"/>
        <end position="729"/>
    </location>
</feature>
<feature type="compositionally biased region" description="Acidic residues" evidence="2">
    <location>
        <begin position="471"/>
        <end position="481"/>
    </location>
</feature>
<feature type="compositionally biased region" description="Low complexity" evidence="2">
    <location>
        <begin position="377"/>
        <end position="392"/>
    </location>
</feature>
<protein>
    <submittedName>
        <fullName evidence="3">Uncharacterized protein</fullName>
    </submittedName>
</protein>
<reference evidence="3" key="1">
    <citation type="submission" date="2022-11" db="UniProtKB">
        <authorList>
            <consortium name="EnsemblMetazoa"/>
        </authorList>
    </citation>
    <scope>IDENTIFICATION</scope>
</reference>
<evidence type="ECO:0000313" key="3">
    <source>
        <dbReference type="EnsemblMetazoa" id="XP_038051752.1"/>
    </source>
</evidence>